<proteinExistence type="predicted"/>
<feature type="compositionally biased region" description="Low complexity" evidence="1">
    <location>
        <begin position="336"/>
        <end position="354"/>
    </location>
</feature>
<evidence type="ECO:0000259" key="2">
    <source>
        <dbReference type="PROSITE" id="PS50965"/>
    </source>
</evidence>
<sequence length="354" mass="40869">MIKKDHDPPHHLHKLNLLLNRLPSYHSRIEEVKEQIAMYQAGISGEKSLDFPLSFLDDKRFSIYHDLRLFDGFHYFQLDTIIVTQHYLLILEVKNISGTLMFDPTFNQLIRISDTKEEAFPNPLTQVERQRSQLRTLLQKMNIPEVPIETLIVVANRRAVLKATEGAQFISSKVIRGEFLPTKVKLLDKRYGDERLTVKEVRKLGRILVKLHEPLDRDVLKRFSISREELLVGVACPTCARLAMQRLHGRWFCETCGAYSRNAHLKALQEYALLVSREITNQEARRFLRMDSGDAATRLLRSLNLESTGSTKGRRYKLDFDVSRNYPENRGINVLSSSKQPQKSPPHSHGGPPY</sequence>
<feature type="domain" description="NERD" evidence="2">
    <location>
        <begin position="41"/>
        <end position="157"/>
    </location>
</feature>
<reference evidence="3 4" key="1">
    <citation type="submission" date="2019-11" db="EMBL/GenBank/DDBJ databases">
        <title>Genome sequences of 17 halophilic strains isolated from different environments.</title>
        <authorList>
            <person name="Furrow R.E."/>
        </authorList>
    </citation>
    <scope>NUCLEOTIDE SEQUENCE [LARGE SCALE GENOMIC DNA]</scope>
    <source>
        <strain evidence="3 4">22506_14_FS</strain>
    </source>
</reference>
<gene>
    <name evidence="3" type="ORF">GLW07_00830</name>
</gene>
<evidence type="ECO:0000313" key="3">
    <source>
        <dbReference type="EMBL" id="MYL61889.1"/>
    </source>
</evidence>
<comment type="caution">
    <text evidence="3">The sequence shown here is derived from an EMBL/GenBank/DDBJ whole genome shotgun (WGS) entry which is preliminary data.</text>
</comment>
<dbReference type="InterPro" id="IPR011528">
    <property type="entry name" value="NERD"/>
</dbReference>
<dbReference type="Proteomes" id="UP000447833">
    <property type="component" value="Unassembled WGS sequence"/>
</dbReference>
<feature type="region of interest" description="Disordered" evidence="1">
    <location>
        <begin position="331"/>
        <end position="354"/>
    </location>
</feature>
<evidence type="ECO:0000256" key="1">
    <source>
        <dbReference type="SAM" id="MobiDB-lite"/>
    </source>
</evidence>
<dbReference type="AlphaFoldDB" id="A0A845EQE9"/>
<dbReference type="EMBL" id="WMEY01000001">
    <property type="protein sequence ID" value="MYL61889.1"/>
    <property type="molecule type" value="Genomic_DNA"/>
</dbReference>
<dbReference type="PROSITE" id="PS50965">
    <property type="entry name" value="NERD"/>
    <property type="match status" value="1"/>
</dbReference>
<accession>A0A845EQE9</accession>
<evidence type="ECO:0000313" key="4">
    <source>
        <dbReference type="Proteomes" id="UP000447833"/>
    </source>
</evidence>
<organism evidence="3 4">
    <name type="scientific">Guptibacillus hwajinpoensis</name>
    <dbReference type="NCBI Taxonomy" id="208199"/>
    <lineage>
        <taxon>Bacteria</taxon>
        <taxon>Bacillati</taxon>
        <taxon>Bacillota</taxon>
        <taxon>Bacilli</taxon>
        <taxon>Bacillales</taxon>
        <taxon>Guptibacillaceae</taxon>
        <taxon>Guptibacillus</taxon>
    </lineage>
</organism>
<dbReference type="RefSeq" id="WP_160917823.1">
    <property type="nucleotide sequence ID" value="NZ_WMEY01000001.1"/>
</dbReference>
<dbReference type="Pfam" id="PF08378">
    <property type="entry name" value="NERD"/>
    <property type="match status" value="1"/>
</dbReference>
<name>A0A845EQE9_9BACL</name>
<protein>
    <submittedName>
        <fullName evidence="3">NERD domain-containing protein</fullName>
    </submittedName>
</protein>